<evidence type="ECO:0000256" key="1">
    <source>
        <dbReference type="SAM" id="MobiDB-lite"/>
    </source>
</evidence>
<feature type="signal peptide" evidence="2">
    <location>
        <begin position="1"/>
        <end position="20"/>
    </location>
</feature>
<dbReference type="OrthoDB" id="407422at2759"/>
<dbReference type="Proteomes" id="UP001152797">
    <property type="component" value="Unassembled WGS sequence"/>
</dbReference>
<keyword evidence="2" id="KW-0732">Signal</keyword>
<feature type="compositionally biased region" description="Polar residues" evidence="1">
    <location>
        <begin position="1195"/>
        <end position="1206"/>
    </location>
</feature>
<protein>
    <submittedName>
        <fullName evidence="3">Uncharacterized protein</fullName>
    </submittedName>
</protein>
<accession>A0A9P1BUG3</accession>
<feature type="compositionally biased region" description="Low complexity" evidence="1">
    <location>
        <begin position="1178"/>
        <end position="1194"/>
    </location>
</feature>
<evidence type="ECO:0000256" key="2">
    <source>
        <dbReference type="SAM" id="SignalP"/>
    </source>
</evidence>
<evidence type="ECO:0000313" key="5">
    <source>
        <dbReference type="Proteomes" id="UP001152797"/>
    </source>
</evidence>
<evidence type="ECO:0000313" key="4">
    <source>
        <dbReference type="EMBL" id="CAL4765548.1"/>
    </source>
</evidence>
<feature type="region of interest" description="Disordered" evidence="1">
    <location>
        <begin position="1164"/>
        <end position="1206"/>
    </location>
</feature>
<proteinExistence type="predicted"/>
<dbReference type="EMBL" id="CAMXCT030000397">
    <property type="protein sequence ID" value="CAL4765548.1"/>
    <property type="molecule type" value="Genomic_DNA"/>
</dbReference>
<evidence type="ECO:0000313" key="3">
    <source>
        <dbReference type="EMBL" id="CAI3978236.1"/>
    </source>
</evidence>
<dbReference type="EMBL" id="CAMXCT020000397">
    <property type="protein sequence ID" value="CAL1131611.1"/>
    <property type="molecule type" value="Genomic_DNA"/>
</dbReference>
<feature type="chain" id="PRO_5043269793" evidence="2">
    <location>
        <begin position="21"/>
        <end position="2527"/>
    </location>
</feature>
<organism evidence="3">
    <name type="scientific">Cladocopium goreaui</name>
    <dbReference type="NCBI Taxonomy" id="2562237"/>
    <lineage>
        <taxon>Eukaryota</taxon>
        <taxon>Sar</taxon>
        <taxon>Alveolata</taxon>
        <taxon>Dinophyceae</taxon>
        <taxon>Suessiales</taxon>
        <taxon>Symbiodiniaceae</taxon>
        <taxon>Cladocopium</taxon>
    </lineage>
</organism>
<name>A0A9P1BUG3_9DINO</name>
<sequence length="2527" mass="275615">MATMMIFQVIVLVLCSATSADHVIQKLSSGPGSFRPLSMDKKDRRLQYGYGNYSFLECPEMYCYPSVYMEDGELDWEATMMEVTYTCATYEKGCPCNEEWEIECESYGYKTCYPKSEGCFDPFAVTCNDETEHVCKDEWSAYCWDRAWGSCPVTCRSDEVYCSSYTYDSQGNVNWTAPMTQSCANATTGCPCDEQWEDKCTDSWGYSWCSPKTYPCPITCAEDQQVCYSTVYLETGEPDWSAAGNQSCAPMEGSCPCHPTYEEKCNSSWGSYCQATHGGYSCPIECTGDQHYCWSTPYDEFGNVNYSAPWKESCAAAEVGCPCDATWEQKCTGQGYSWCQSKFDSCPVDCGDAITCWHYSGNQSCGKASGCTCEEDELACEDSAGVTECYAKVWYGDSCPLTCNYETENWCYNVGFDSQGLMTWSEYCYTKTGPDDWSCPVLCNEDTAKTCGSGDFAECVALTDECPEVCTSEQQTCWVANYDTSGNYLSGKDQCAPKNEDCPCGDNTQKCTFDGWSYCESTFYGCPVVCAADEKYCYPMSYTTEGLYDWEAPVEESCAKLNATCPCGANAHMCKWTDDWGYEEEWCYPKTESCPVTCTSDQKRCYVTDYNASGYPEKYSERCVSEARSCPCGTNSQECHDPLFNENFCYPLADFWSNEPMKCPVYCKDDQDYCYIPSYDAKGNWIKTTEECVAKGQACDCSKGQNAFSCTWTDPLWGSWTECLPKHNGYYPSDCADGQVACDLVEDYLPNGTSLGLVQPSVKCAASHDQCPCGKEASRCPKEGCIFKDEGCAKECAANEKKCCLAKLWLTTCLGYEADYTADGAFISDQEKCVPKDDICKCGKNTEKCANSDLCLPLEEKKLVCPCKVAETECLVTDFDKDGEPSGFSTQCVTEGTACPCGKNTVSCPDPNDALGKICVPSFQHKRCPAPCAAEALLAGNQTCVLINLDDKGNFKSETIKCIGANETCGIGDGMKRCPSGAAVTQDTSCVNMYAATTKTRRLSTTQSAQRETCNAIITMSSLRSDAKSKAETVRVKMNSVLQVPSTLKTSLAIKTATTQRRLNVRQLSGTTSTMIFHIDNQGVASSVTPRQVCEQLKKMVKSSSPSLTSVLAPAGSMMRKALGKAMGSSLEAVSAAGEINAQAFLAGVNMDISTTSLKSRAQVAIQQREEKAGITRPPSSTSATSAPSDATTTGPENANTTAQGFPDSANIQSSCISMGFLPAVPAVLAMVSLRSLRLVPVLSQGLSAIKRPEDAFELHMALALVTFGSSFGSTEVRLNVQGHADAGSDFADCLRAFRRGRPLALTRVSSWSERENLQLVPNIRQAKAAKDAASAARASMAGGKRLWSSGYGDVGYGHLVIDWRWNVVVDFLDADVHLDVAAHLLKLVIPTICNRNVLTVVKTDHMATALLVKVLTVVKTDHMATALLVKALECRDCAEMYCYTPVFTATGEPNWEVEGTASCASYEKGCPCNDQWQVQCESFGYKTCELKSEGCYDPFAVECNEATEVKCTDEYSSYCWDKEWGSCPVYCKSNQTTCYATTYLSTGEVDYAAPATETCVDLAVGCTCDQQWEEKCTDSSGYSWCTPKFEGCPLECQENEQVCYTMQYTANGEVDFAKAVQQSCVSMDSPCPCNTEFEDQCTLEDWSYCQPKSHGSCPLSCTATEHHCFTTPYDAEGFVDYEAEWEESCVTAADGCPCDSTWEKRCSMSDGGDGSYSWCTLKSESCPIDCGEVVTCYHHSGNYSCATESGCTCEADEMSCQDAAGKMECFAKEWYGESCPLVCDYETHNYCYEVGFDGQGMMIWTEYCHLRPSADDWDCPVICKSDSAKKCGSGWDAYCIGMSEECPEECTPEQQLCVVPNYDTSGTMLSSPIKCAASNEECPCGDNTVKCTYEGWSYCESTAFGCPITCAADEKLCDPISYTAEGEWDFTAQSTQSCVKQDQTCPCGANAKPCKWTDDWGYEEEYCAPQIESCPVTCSEGQKRCYRTDFNSSGYPESESESCVPEGQSCQCGTHSQTCYDPWFEGDVCYPMWDFWSNKKFTCPVVCAANEQYCFIPSYDAKGNWISTAEMCVAQGQSCDCSQGQNSFSCTWNDPDFGAFVECLPTHGGYCPYSNCPQGQVSCSMVEDYLPNGTSLGWVQPAVKCAASLDQCPCGKEAERCPSQGCLFKDEGCAQDCGSLEKKCYLIDYAADGSYISDRETCVPSDQPCPCGKNANKCANTDLCLPQSELDIICPCKASQTTCPVVNYDKDGKLTSFMTLQCVKEGDACPCGKNTISCPDPNDVTARFCVPTAQHNTCPQPCTAEAIAAGNKTCVRTNLDSEGNFKSQSVTCIGGSQRCGTGEGMKLCPSGAVISVGTTCIDLYGAPATQTRRLSTTTAKRETCNAIITMSSLRSDAKKNVETVRVKITSVLQVSSELRTTLAIKTTTGRRLQTGTSTSTMIFGIDNQGITTTVTPTVVCEQLKKMVKSSSPSLTDAVAAVGVMNSQVGVNLEIATSELTSRSKAAVVQRQQQAGITVRTTASTSQ</sequence>
<feature type="non-terminal residue" evidence="3">
    <location>
        <position position="2527"/>
    </location>
</feature>
<dbReference type="EMBL" id="CAMXCT010000397">
    <property type="protein sequence ID" value="CAI3978236.1"/>
    <property type="molecule type" value="Genomic_DNA"/>
</dbReference>
<gene>
    <name evidence="3" type="ORF">C1SCF055_LOCUS6304</name>
</gene>
<comment type="caution">
    <text evidence="3">The sequence shown here is derived from an EMBL/GenBank/DDBJ whole genome shotgun (WGS) entry which is preliminary data.</text>
</comment>
<keyword evidence="5" id="KW-1185">Reference proteome</keyword>
<reference evidence="3" key="1">
    <citation type="submission" date="2022-10" db="EMBL/GenBank/DDBJ databases">
        <authorList>
            <person name="Chen Y."/>
            <person name="Dougan E. K."/>
            <person name="Chan C."/>
            <person name="Rhodes N."/>
            <person name="Thang M."/>
        </authorList>
    </citation>
    <scope>NUCLEOTIDE SEQUENCE</scope>
</reference>
<reference evidence="4 5" key="2">
    <citation type="submission" date="2024-05" db="EMBL/GenBank/DDBJ databases">
        <authorList>
            <person name="Chen Y."/>
            <person name="Shah S."/>
            <person name="Dougan E. K."/>
            <person name="Thang M."/>
            <person name="Chan C."/>
        </authorList>
    </citation>
    <scope>NUCLEOTIDE SEQUENCE [LARGE SCALE GENOMIC DNA]</scope>
</reference>